<accession>A0A9D1ZJJ9</accession>
<gene>
    <name evidence="1" type="ORF">H9824_01345</name>
</gene>
<comment type="caution">
    <text evidence="1">The sequence shown here is derived from an EMBL/GenBank/DDBJ whole genome shotgun (WGS) entry which is preliminary data.</text>
</comment>
<proteinExistence type="predicted"/>
<evidence type="ECO:0000313" key="1">
    <source>
        <dbReference type="EMBL" id="HIY87332.1"/>
    </source>
</evidence>
<reference evidence="1" key="2">
    <citation type="submission" date="2021-04" db="EMBL/GenBank/DDBJ databases">
        <authorList>
            <person name="Gilroy R."/>
        </authorList>
    </citation>
    <scope>NUCLEOTIDE SEQUENCE</scope>
    <source>
        <strain evidence="1">Gambia2-208</strain>
    </source>
</reference>
<dbReference type="AlphaFoldDB" id="A0A9D1ZJJ9"/>
<name>A0A9D1ZJJ9_9BACE</name>
<sequence length="77" mass="9166">MERPLPNNEQSRYFAEKAMDELDKLWDKGKINDQIIEEWKHEHMQTSSAIHRLRGVAKNITEEQIKADERLAYLLSK</sequence>
<dbReference type="Proteomes" id="UP000886851">
    <property type="component" value="Unassembled WGS sequence"/>
</dbReference>
<organism evidence="1 2">
    <name type="scientific">Candidatus Bacteroides pullicola</name>
    <dbReference type="NCBI Taxonomy" id="2838475"/>
    <lineage>
        <taxon>Bacteria</taxon>
        <taxon>Pseudomonadati</taxon>
        <taxon>Bacteroidota</taxon>
        <taxon>Bacteroidia</taxon>
        <taxon>Bacteroidales</taxon>
        <taxon>Bacteroidaceae</taxon>
        <taxon>Bacteroides</taxon>
    </lineage>
</organism>
<evidence type="ECO:0000313" key="2">
    <source>
        <dbReference type="Proteomes" id="UP000886851"/>
    </source>
</evidence>
<dbReference type="EMBL" id="DXCV01000012">
    <property type="protein sequence ID" value="HIY87332.1"/>
    <property type="molecule type" value="Genomic_DNA"/>
</dbReference>
<protein>
    <submittedName>
        <fullName evidence="1">Uncharacterized protein</fullName>
    </submittedName>
</protein>
<reference evidence="1" key="1">
    <citation type="journal article" date="2021" name="PeerJ">
        <title>Extensive microbial diversity within the chicken gut microbiome revealed by metagenomics and culture.</title>
        <authorList>
            <person name="Gilroy R."/>
            <person name="Ravi A."/>
            <person name="Getino M."/>
            <person name="Pursley I."/>
            <person name="Horton D.L."/>
            <person name="Alikhan N.F."/>
            <person name="Baker D."/>
            <person name="Gharbi K."/>
            <person name="Hall N."/>
            <person name="Watson M."/>
            <person name="Adriaenssens E.M."/>
            <person name="Foster-Nyarko E."/>
            <person name="Jarju S."/>
            <person name="Secka A."/>
            <person name="Antonio M."/>
            <person name="Oren A."/>
            <person name="Chaudhuri R.R."/>
            <person name="La Ragione R."/>
            <person name="Hildebrand F."/>
            <person name="Pallen M.J."/>
        </authorList>
    </citation>
    <scope>NUCLEOTIDE SEQUENCE</scope>
    <source>
        <strain evidence="1">Gambia2-208</strain>
    </source>
</reference>